<reference evidence="3" key="2">
    <citation type="submission" date="2020-09" db="EMBL/GenBank/DDBJ databases">
        <authorList>
            <person name="Sun Q."/>
            <person name="Zhou Y."/>
        </authorList>
    </citation>
    <scope>NUCLEOTIDE SEQUENCE</scope>
    <source>
        <strain evidence="3">CGMCC 1.15448</strain>
    </source>
</reference>
<accession>A0A8J2UID4</accession>
<dbReference type="PANTHER" id="PTHR42977:SF3">
    <property type="entry name" value="AB HYDROLASE-1 DOMAIN-CONTAINING PROTEIN"/>
    <property type="match status" value="1"/>
</dbReference>
<feature type="domain" description="AB hydrolase-1" evidence="2">
    <location>
        <begin position="30"/>
        <end position="271"/>
    </location>
</feature>
<dbReference type="InterPro" id="IPR029058">
    <property type="entry name" value="AB_hydrolase_fold"/>
</dbReference>
<dbReference type="Gene3D" id="3.40.50.1820">
    <property type="entry name" value="alpha/beta hydrolase"/>
    <property type="match status" value="1"/>
</dbReference>
<dbReference type="PANTHER" id="PTHR42977">
    <property type="entry name" value="HYDROLASE-RELATED"/>
    <property type="match status" value="1"/>
</dbReference>
<organism evidence="3 4">
    <name type="scientific">Puia dinghuensis</name>
    <dbReference type="NCBI Taxonomy" id="1792502"/>
    <lineage>
        <taxon>Bacteria</taxon>
        <taxon>Pseudomonadati</taxon>
        <taxon>Bacteroidota</taxon>
        <taxon>Chitinophagia</taxon>
        <taxon>Chitinophagales</taxon>
        <taxon>Chitinophagaceae</taxon>
        <taxon>Puia</taxon>
    </lineage>
</organism>
<dbReference type="Pfam" id="PF00561">
    <property type="entry name" value="Abhydrolase_1"/>
    <property type="match status" value="1"/>
</dbReference>
<reference evidence="3" key="1">
    <citation type="journal article" date="2014" name="Int. J. Syst. Evol. Microbiol.">
        <title>Complete genome sequence of Corynebacterium casei LMG S-19264T (=DSM 44701T), isolated from a smear-ripened cheese.</title>
        <authorList>
            <consortium name="US DOE Joint Genome Institute (JGI-PGF)"/>
            <person name="Walter F."/>
            <person name="Albersmeier A."/>
            <person name="Kalinowski J."/>
            <person name="Ruckert C."/>
        </authorList>
    </citation>
    <scope>NUCLEOTIDE SEQUENCE</scope>
    <source>
        <strain evidence="3">CGMCC 1.15448</strain>
    </source>
</reference>
<protein>
    <submittedName>
        <fullName evidence="3">Hydrolase</fullName>
    </submittedName>
</protein>
<dbReference type="EMBL" id="BMJC01000006">
    <property type="protein sequence ID" value="GGB20354.1"/>
    <property type="molecule type" value="Genomic_DNA"/>
</dbReference>
<evidence type="ECO:0000259" key="2">
    <source>
        <dbReference type="Pfam" id="PF00561"/>
    </source>
</evidence>
<evidence type="ECO:0000313" key="4">
    <source>
        <dbReference type="Proteomes" id="UP000607559"/>
    </source>
</evidence>
<evidence type="ECO:0000313" key="3">
    <source>
        <dbReference type="EMBL" id="GGB20354.1"/>
    </source>
</evidence>
<proteinExistence type="predicted"/>
<keyword evidence="4" id="KW-1185">Reference proteome</keyword>
<evidence type="ECO:0000256" key="1">
    <source>
        <dbReference type="ARBA" id="ARBA00022801"/>
    </source>
</evidence>
<dbReference type="SUPFAM" id="SSF53474">
    <property type="entry name" value="alpha/beta-Hydrolases"/>
    <property type="match status" value="1"/>
</dbReference>
<gene>
    <name evidence="3" type="ORF">GCM10011511_50110</name>
</gene>
<dbReference type="InterPro" id="IPR051340">
    <property type="entry name" value="Haloalkane_dehalogenase"/>
</dbReference>
<dbReference type="PRINTS" id="PR00111">
    <property type="entry name" value="ABHYDROLASE"/>
</dbReference>
<dbReference type="InterPro" id="IPR000073">
    <property type="entry name" value="AB_hydrolase_1"/>
</dbReference>
<dbReference type="AlphaFoldDB" id="A0A8J2UID4"/>
<keyword evidence="1 3" id="KW-0378">Hydrolase</keyword>
<dbReference type="RefSeq" id="WP_188937021.1">
    <property type="nucleotide sequence ID" value="NZ_BMJC01000006.1"/>
</dbReference>
<comment type="caution">
    <text evidence="3">The sequence shown here is derived from an EMBL/GenBank/DDBJ whole genome shotgun (WGS) entry which is preliminary data.</text>
</comment>
<name>A0A8J2UID4_9BACT</name>
<sequence length="286" mass="32721">MNTQTFRYKYIPVDGLSIFYREAGEPGRQTILLLNGVPNASGAFQELMNDLKEEFHLIAPDFPGFGNSEAPDKTRYDYSFHNLSVTIEHFMDQLGLQHSHVYALGYGGPIAFRIALRRPKLFASFILQNSNAYEEGLGPAMHDAAPYLSNRNSETEKLVKPLLTLDGIKLFFLNGAKDQQAVNPDHYHDALYYLSRPGQQDIQLDLLYDYRNNLAEYPKWQQWLKTTQPRMLLVWGRNDVFFPVSAAEAIKRDVPGAELHVYDTSHLALEEFHLEIAKNIHAFLNN</sequence>
<dbReference type="GO" id="GO:0004301">
    <property type="term" value="F:epoxide hydrolase activity"/>
    <property type="evidence" value="ECO:0007669"/>
    <property type="project" value="TreeGrafter"/>
</dbReference>
<dbReference type="Proteomes" id="UP000607559">
    <property type="component" value="Unassembled WGS sequence"/>
</dbReference>